<reference evidence="4 5" key="1">
    <citation type="submission" date="2020-08" db="EMBL/GenBank/DDBJ databases">
        <title>Plant Genome Project.</title>
        <authorList>
            <person name="Zhang R.-G."/>
        </authorList>
    </citation>
    <scope>NUCLEOTIDE SEQUENCE [LARGE SCALE GENOMIC DNA]</scope>
    <source>
        <tissue evidence="4">Rhizome</tissue>
    </source>
</reference>
<gene>
    <name evidence="4" type="ORF">ZIOFF_012222</name>
    <name evidence="3" type="ORF">ZIOFF_016167</name>
</gene>
<feature type="compositionally biased region" description="Polar residues" evidence="2">
    <location>
        <begin position="60"/>
        <end position="71"/>
    </location>
</feature>
<evidence type="ECO:0000256" key="2">
    <source>
        <dbReference type="SAM" id="MobiDB-lite"/>
    </source>
</evidence>
<feature type="region of interest" description="Disordered" evidence="2">
    <location>
        <begin position="51"/>
        <end position="71"/>
    </location>
</feature>
<keyword evidence="5" id="KW-1185">Reference proteome</keyword>
<organism evidence="4 5">
    <name type="scientific">Zingiber officinale</name>
    <name type="common">Ginger</name>
    <name type="synonym">Amomum zingiber</name>
    <dbReference type="NCBI Taxonomy" id="94328"/>
    <lineage>
        <taxon>Eukaryota</taxon>
        <taxon>Viridiplantae</taxon>
        <taxon>Streptophyta</taxon>
        <taxon>Embryophyta</taxon>
        <taxon>Tracheophyta</taxon>
        <taxon>Spermatophyta</taxon>
        <taxon>Magnoliopsida</taxon>
        <taxon>Liliopsida</taxon>
        <taxon>Zingiberales</taxon>
        <taxon>Zingiberaceae</taxon>
        <taxon>Zingiber</taxon>
    </lineage>
</organism>
<keyword evidence="1" id="KW-0175">Coiled coil</keyword>
<feature type="coiled-coil region" evidence="1">
    <location>
        <begin position="19"/>
        <end position="50"/>
    </location>
</feature>
<proteinExistence type="predicted"/>
<dbReference type="Proteomes" id="UP000734854">
    <property type="component" value="Unassembled WGS sequence"/>
</dbReference>
<dbReference type="InterPro" id="IPR039312">
    <property type="entry name" value="ZPR"/>
</dbReference>
<evidence type="ECO:0000313" key="5">
    <source>
        <dbReference type="Proteomes" id="UP000734854"/>
    </source>
</evidence>
<dbReference type="AlphaFoldDB" id="A0A8J5I9F1"/>
<dbReference type="EMBL" id="JACMSC010000003">
    <property type="protein sequence ID" value="KAG6530005.1"/>
    <property type="molecule type" value="Genomic_DNA"/>
</dbReference>
<dbReference type="PANTHER" id="PTHR33601:SF1">
    <property type="entry name" value="PROTEIN LITTLE ZIPPER 4"/>
    <property type="match status" value="1"/>
</dbReference>
<accession>A0A8J5I9F1</accession>
<dbReference type="PANTHER" id="PTHR33601">
    <property type="entry name" value="PROTEIN LITTLE ZIPPER 4"/>
    <property type="match status" value="1"/>
</dbReference>
<evidence type="ECO:0000313" key="3">
    <source>
        <dbReference type="EMBL" id="KAG6526190.1"/>
    </source>
</evidence>
<name>A0A8J5I9F1_ZINOF</name>
<evidence type="ECO:0000256" key="1">
    <source>
        <dbReference type="SAM" id="Coils"/>
    </source>
</evidence>
<dbReference type="EMBL" id="JACMSC010000004">
    <property type="protein sequence ID" value="KAG6526190.1"/>
    <property type="molecule type" value="Genomic_DNA"/>
</dbReference>
<evidence type="ECO:0000313" key="4">
    <source>
        <dbReference type="EMBL" id="KAG6530005.1"/>
    </source>
</evidence>
<protein>
    <submittedName>
        <fullName evidence="4">Uncharacterized protein</fullName>
    </submittedName>
</protein>
<comment type="caution">
    <text evidence="4">The sequence shown here is derived from an EMBL/GenBank/DDBJ whole genome shotgun (WGS) entry which is preliminary data.</text>
</comment>
<sequence>MERLNTKLFWQNCCIMKDNERLRNKAQRLNQENQLLLSQLRKKLAKANAKPDLNAFPVSKYNNNGDNAAPN</sequence>